<dbReference type="Pfam" id="PF24088">
    <property type="entry name" value="DUF7373"/>
    <property type="match status" value="1"/>
</dbReference>
<feature type="compositionally biased region" description="Polar residues" evidence="1">
    <location>
        <begin position="83"/>
        <end position="99"/>
    </location>
</feature>
<evidence type="ECO:0008006" key="7">
    <source>
        <dbReference type="Google" id="ProtNLM"/>
    </source>
</evidence>
<dbReference type="PROSITE" id="PS51257">
    <property type="entry name" value="PROKAR_LIPOPROTEIN"/>
    <property type="match status" value="1"/>
</dbReference>
<evidence type="ECO:0000313" key="6">
    <source>
        <dbReference type="Proteomes" id="UP000582646"/>
    </source>
</evidence>
<dbReference type="EMBL" id="JAAXOQ010000008">
    <property type="protein sequence ID" value="NKY18376.1"/>
    <property type="molecule type" value="Genomic_DNA"/>
</dbReference>
<dbReference type="InterPro" id="IPR056463">
    <property type="entry name" value="DUF7373_C"/>
</dbReference>
<organism evidence="5 6">
    <name type="scientific">Tsukamurella spumae</name>
    <dbReference type="NCBI Taxonomy" id="44753"/>
    <lineage>
        <taxon>Bacteria</taxon>
        <taxon>Bacillati</taxon>
        <taxon>Actinomycetota</taxon>
        <taxon>Actinomycetes</taxon>
        <taxon>Mycobacteriales</taxon>
        <taxon>Tsukamurellaceae</taxon>
        <taxon>Tsukamurella</taxon>
    </lineage>
</organism>
<feature type="domain" description="DUF7373" evidence="4">
    <location>
        <begin position="286"/>
        <end position="386"/>
    </location>
</feature>
<keyword evidence="2" id="KW-0732">Signal</keyword>
<dbReference type="RefSeq" id="WP_168545423.1">
    <property type="nucleotide sequence ID" value="NZ_BAAAKS010000062.1"/>
</dbReference>
<sequence>MRRQLLPRVGTAVVLASLTACGGTVDGSPQADPTATAAKLDAGNYKTSPTEVKAVAPADAWQQEAFLLADSVPAPWEIDPAFSKSTPKSGSTPVLSTARTGGMLDTTAGDKLTLAPQTGFVATASSIEGGRLAVGAFRYATEDEARRAVDLIAIRASNVGAPDGSPDNTEVVVLGNVENRRWTTLATVRGNMVLLGAAEVVGVGESSRLSAKAIAAQVEKIKNYKPTPKSAAVAVPEVPMDTADSMMKYTLSVDPGVDRSVLGLSAHVGYGDGYLSPHTFSLMIMQDSTERTNKYGIEQYAVRQGATLTRLKSEQTARFYFDDFVAPTTDTKATVPGIARENARCSELTSGGFRCGVWTGGRYTASVSGKNLQQAQQAASAQYLIMKQMPS</sequence>
<protein>
    <recommendedName>
        <fullName evidence="7">Lipoprotein</fullName>
    </recommendedName>
</protein>
<feature type="region of interest" description="Disordered" evidence="1">
    <location>
        <begin position="81"/>
        <end position="101"/>
    </location>
</feature>
<dbReference type="Proteomes" id="UP000582646">
    <property type="component" value="Unassembled WGS sequence"/>
</dbReference>
<gene>
    <name evidence="5" type="ORF">HF999_08335</name>
</gene>
<evidence type="ECO:0000256" key="1">
    <source>
        <dbReference type="SAM" id="MobiDB-lite"/>
    </source>
</evidence>
<accession>A0A846X1C1</accession>
<keyword evidence="6" id="KW-1185">Reference proteome</keyword>
<evidence type="ECO:0000259" key="3">
    <source>
        <dbReference type="Pfam" id="PF24088"/>
    </source>
</evidence>
<evidence type="ECO:0000256" key="2">
    <source>
        <dbReference type="SAM" id="SignalP"/>
    </source>
</evidence>
<dbReference type="Pfam" id="PF24092">
    <property type="entry name" value="DUF7373_C"/>
    <property type="match status" value="1"/>
</dbReference>
<feature type="chain" id="PRO_5039058561" description="Lipoprotein" evidence="2">
    <location>
        <begin position="23"/>
        <end position="391"/>
    </location>
</feature>
<dbReference type="InterPro" id="IPR055797">
    <property type="entry name" value="DUF7373"/>
</dbReference>
<evidence type="ECO:0000313" key="5">
    <source>
        <dbReference type="EMBL" id="NKY18376.1"/>
    </source>
</evidence>
<feature type="signal peptide" evidence="2">
    <location>
        <begin position="1"/>
        <end position="22"/>
    </location>
</feature>
<evidence type="ECO:0000259" key="4">
    <source>
        <dbReference type="Pfam" id="PF24092"/>
    </source>
</evidence>
<dbReference type="AlphaFoldDB" id="A0A846X1C1"/>
<reference evidence="5 6" key="1">
    <citation type="submission" date="2020-04" db="EMBL/GenBank/DDBJ databases">
        <title>MicrobeNet Type strains.</title>
        <authorList>
            <person name="Nicholson A.C."/>
        </authorList>
    </citation>
    <scope>NUCLEOTIDE SEQUENCE [LARGE SCALE GENOMIC DNA]</scope>
    <source>
        <strain evidence="5 6">DSM 44113</strain>
    </source>
</reference>
<proteinExistence type="predicted"/>
<feature type="domain" description="DUF7373" evidence="3">
    <location>
        <begin position="56"/>
        <end position="232"/>
    </location>
</feature>
<comment type="caution">
    <text evidence="5">The sequence shown here is derived from an EMBL/GenBank/DDBJ whole genome shotgun (WGS) entry which is preliminary data.</text>
</comment>
<name>A0A846X1C1_9ACTN</name>